<evidence type="ECO:0000256" key="4">
    <source>
        <dbReference type="ARBA" id="ARBA00022692"/>
    </source>
</evidence>
<evidence type="ECO:0000256" key="3">
    <source>
        <dbReference type="ARBA" id="ARBA00022448"/>
    </source>
</evidence>
<comment type="similarity">
    <text evidence="2">Belongs to the major facilitator superfamily. TCR/Tet family.</text>
</comment>
<evidence type="ECO:0000256" key="7">
    <source>
        <dbReference type="SAM" id="Phobius"/>
    </source>
</evidence>
<dbReference type="EMBL" id="MU853345">
    <property type="protein sequence ID" value="KAK4111732.1"/>
    <property type="molecule type" value="Genomic_DNA"/>
</dbReference>
<evidence type="ECO:0000313" key="10">
    <source>
        <dbReference type="Proteomes" id="UP001302812"/>
    </source>
</evidence>
<feature type="transmembrane region" description="Helical" evidence="7">
    <location>
        <begin position="381"/>
        <end position="404"/>
    </location>
</feature>
<feature type="transmembrane region" description="Helical" evidence="7">
    <location>
        <begin position="284"/>
        <end position="304"/>
    </location>
</feature>
<gene>
    <name evidence="9" type="ORF">N656DRAFT_711565</name>
</gene>
<dbReference type="AlphaFoldDB" id="A0AAN6TCA1"/>
<keyword evidence="3" id="KW-0813">Transport</keyword>
<reference evidence="9" key="1">
    <citation type="journal article" date="2023" name="Mol. Phylogenet. Evol.">
        <title>Genome-scale phylogeny and comparative genomics of the fungal order Sordariales.</title>
        <authorList>
            <person name="Hensen N."/>
            <person name="Bonometti L."/>
            <person name="Westerberg I."/>
            <person name="Brannstrom I.O."/>
            <person name="Guillou S."/>
            <person name="Cros-Aarteil S."/>
            <person name="Calhoun S."/>
            <person name="Haridas S."/>
            <person name="Kuo A."/>
            <person name="Mondo S."/>
            <person name="Pangilinan J."/>
            <person name="Riley R."/>
            <person name="LaButti K."/>
            <person name="Andreopoulos B."/>
            <person name="Lipzen A."/>
            <person name="Chen C."/>
            <person name="Yan M."/>
            <person name="Daum C."/>
            <person name="Ng V."/>
            <person name="Clum A."/>
            <person name="Steindorff A."/>
            <person name="Ohm R.A."/>
            <person name="Martin F."/>
            <person name="Silar P."/>
            <person name="Natvig D.O."/>
            <person name="Lalanne C."/>
            <person name="Gautier V."/>
            <person name="Ament-Velasquez S.L."/>
            <person name="Kruys A."/>
            <person name="Hutchinson M.I."/>
            <person name="Powell A.J."/>
            <person name="Barry K."/>
            <person name="Miller A.N."/>
            <person name="Grigoriev I.V."/>
            <person name="Debuchy R."/>
            <person name="Gladieux P."/>
            <person name="Hiltunen Thoren M."/>
            <person name="Johannesson H."/>
        </authorList>
    </citation>
    <scope>NUCLEOTIDE SEQUENCE</scope>
    <source>
        <strain evidence="9">CBS 508.74</strain>
    </source>
</reference>
<dbReference type="SUPFAM" id="SSF103473">
    <property type="entry name" value="MFS general substrate transporter"/>
    <property type="match status" value="1"/>
</dbReference>
<evidence type="ECO:0000256" key="2">
    <source>
        <dbReference type="ARBA" id="ARBA00007520"/>
    </source>
</evidence>
<feature type="transmembrane region" description="Helical" evidence="7">
    <location>
        <begin position="213"/>
        <end position="237"/>
    </location>
</feature>
<keyword evidence="10" id="KW-1185">Reference proteome</keyword>
<feature type="transmembrane region" description="Helical" evidence="7">
    <location>
        <begin position="349"/>
        <end position="369"/>
    </location>
</feature>
<keyword evidence="6 7" id="KW-0472">Membrane</keyword>
<keyword evidence="5 7" id="KW-1133">Transmembrane helix</keyword>
<dbReference type="GO" id="GO:0022857">
    <property type="term" value="F:transmembrane transporter activity"/>
    <property type="evidence" value="ECO:0007669"/>
    <property type="project" value="InterPro"/>
</dbReference>
<dbReference type="InterPro" id="IPR020846">
    <property type="entry name" value="MFS_dom"/>
</dbReference>
<sequence length="533" mass="56685">MRFAKVRDGLAGWQWGLFHVLIFFGAMLSGYDVSNVATIQVSIYRAYGHIDLLPWVVTAFSLGNAATNPIFDQIMKLVDLKWFTLGSWMLFVVGTAVTGASPTIEGVIVGRTLLGIAGGAGYIALLTYNTILAKPAEHARVNGLIGMGFAVGIIIGPIIGGAFAENEHATWRWAFYICLPWLAILILLTLLACPNVRLRPQQSVLKGLGQIDWVGAGLHIATLVLFDAACIFSGSTLPWNSGVIAIWVLFGVFLSLYTVQQSLSLFTVPTRRILPIGVMTHRTGLLVMLCTVFAACGYGIALYYLPLFYAFTRGDDAIQTAVHMLPYICVYIAAVIGSGVFLPMVRRYAALYVVGGVLIAAGSGAMMSVNQDTSLSQTMGIGAIIGFGVGLTMQLGASIMALALPDNIRMDSSIAMSLALYTGTTVALAIAGCIFQNIGFQFLSEALSGSGFSAAEIHEALAGVESPIWAASNGADLRAAIAAVTSAIIRLFYLSTVAGALMVVSAFVMKWEALDFKKTAKKKATVEDGQQTA</sequence>
<evidence type="ECO:0000256" key="6">
    <source>
        <dbReference type="ARBA" id="ARBA00023136"/>
    </source>
</evidence>
<dbReference type="PROSITE" id="PS50850">
    <property type="entry name" value="MFS"/>
    <property type="match status" value="1"/>
</dbReference>
<dbReference type="GeneID" id="89935877"/>
<feature type="transmembrane region" description="Helical" evidence="7">
    <location>
        <begin position="243"/>
        <end position="263"/>
    </location>
</feature>
<feature type="transmembrane region" description="Helical" evidence="7">
    <location>
        <begin position="170"/>
        <end position="192"/>
    </location>
</feature>
<keyword evidence="4 7" id="KW-0812">Transmembrane</keyword>
<feature type="transmembrane region" description="Helical" evidence="7">
    <location>
        <begin position="324"/>
        <end position="342"/>
    </location>
</feature>
<evidence type="ECO:0000256" key="1">
    <source>
        <dbReference type="ARBA" id="ARBA00004141"/>
    </source>
</evidence>
<accession>A0AAN6TCA1</accession>
<feature type="transmembrane region" description="Helical" evidence="7">
    <location>
        <begin position="416"/>
        <end position="438"/>
    </location>
</feature>
<dbReference type="Gene3D" id="1.20.1250.20">
    <property type="entry name" value="MFS general substrate transporter like domains"/>
    <property type="match status" value="1"/>
</dbReference>
<feature type="transmembrane region" description="Helical" evidence="7">
    <location>
        <begin position="144"/>
        <end position="164"/>
    </location>
</feature>
<protein>
    <submittedName>
        <fullName evidence="9">Major facilitator superfamily transporter</fullName>
    </submittedName>
</protein>
<evidence type="ECO:0000313" key="9">
    <source>
        <dbReference type="EMBL" id="KAK4111732.1"/>
    </source>
</evidence>
<name>A0AAN6TCA1_9PEZI</name>
<feature type="domain" description="Major facilitator superfamily (MFS) profile" evidence="8">
    <location>
        <begin position="18"/>
        <end position="498"/>
    </location>
</feature>
<dbReference type="InterPro" id="IPR036259">
    <property type="entry name" value="MFS_trans_sf"/>
</dbReference>
<organism evidence="9 10">
    <name type="scientific">Canariomyces notabilis</name>
    <dbReference type="NCBI Taxonomy" id="2074819"/>
    <lineage>
        <taxon>Eukaryota</taxon>
        <taxon>Fungi</taxon>
        <taxon>Dikarya</taxon>
        <taxon>Ascomycota</taxon>
        <taxon>Pezizomycotina</taxon>
        <taxon>Sordariomycetes</taxon>
        <taxon>Sordariomycetidae</taxon>
        <taxon>Sordariales</taxon>
        <taxon>Chaetomiaceae</taxon>
        <taxon>Canariomyces</taxon>
    </lineage>
</organism>
<dbReference type="PANTHER" id="PTHR23501:SF12">
    <property type="entry name" value="MAJOR FACILITATOR SUPERFAMILY (MFS) PROFILE DOMAIN-CONTAINING PROTEIN-RELATED"/>
    <property type="match status" value="1"/>
</dbReference>
<dbReference type="GO" id="GO:0005886">
    <property type="term" value="C:plasma membrane"/>
    <property type="evidence" value="ECO:0007669"/>
    <property type="project" value="TreeGrafter"/>
</dbReference>
<dbReference type="Proteomes" id="UP001302812">
    <property type="component" value="Unassembled WGS sequence"/>
</dbReference>
<feature type="transmembrane region" description="Helical" evidence="7">
    <location>
        <begin position="83"/>
        <end position="101"/>
    </location>
</feature>
<reference evidence="9" key="2">
    <citation type="submission" date="2023-05" db="EMBL/GenBank/DDBJ databases">
        <authorList>
            <consortium name="Lawrence Berkeley National Laboratory"/>
            <person name="Steindorff A."/>
            <person name="Hensen N."/>
            <person name="Bonometti L."/>
            <person name="Westerberg I."/>
            <person name="Brannstrom I.O."/>
            <person name="Guillou S."/>
            <person name="Cros-Aarteil S."/>
            <person name="Calhoun S."/>
            <person name="Haridas S."/>
            <person name="Kuo A."/>
            <person name="Mondo S."/>
            <person name="Pangilinan J."/>
            <person name="Riley R."/>
            <person name="Labutti K."/>
            <person name="Andreopoulos B."/>
            <person name="Lipzen A."/>
            <person name="Chen C."/>
            <person name="Yanf M."/>
            <person name="Daum C."/>
            <person name="Ng V."/>
            <person name="Clum A."/>
            <person name="Ohm R."/>
            <person name="Martin F."/>
            <person name="Silar P."/>
            <person name="Natvig D."/>
            <person name="Lalanne C."/>
            <person name="Gautier V."/>
            <person name="Ament-Velasquez S.L."/>
            <person name="Kruys A."/>
            <person name="Hutchinson M.I."/>
            <person name="Powell A.J."/>
            <person name="Barry K."/>
            <person name="Miller A.N."/>
            <person name="Grigoriev I.V."/>
            <person name="Debuchy R."/>
            <person name="Gladieux P."/>
            <person name="Thoren M.H."/>
            <person name="Johannesson H."/>
        </authorList>
    </citation>
    <scope>NUCLEOTIDE SEQUENCE</scope>
    <source>
        <strain evidence="9">CBS 508.74</strain>
    </source>
</reference>
<proteinExistence type="inferred from homology"/>
<dbReference type="PANTHER" id="PTHR23501">
    <property type="entry name" value="MAJOR FACILITATOR SUPERFAMILY"/>
    <property type="match status" value="1"/>
</dbReference>
<comment type="caution">
    <text evidence="9">The sequence shown here is derived from an EMBL/GenBank/DDBJ whole genome shotgun (WGS) entry which is preliminary data.</text>
</comment>
<dbReference type="RefSeq" id="XP_064669302.1">
    <property type="nucleotide sequence ID" value="XM_064811752.1"/>
</dbReference>
<dbReference type="Pfam" id="PF07690">
    <property type="entry name" value="MFS_1"/>
    <property type="match status" value="1"/>
</dbReference>
<evidence type="ECO:0000256" key="5">
    <source>
        <dbReference type="ARBA" id="ARBA00022989"/>
    </source>
</evidence>
<comment type="subcellular location">
    <subcellularLocation>
        <location evidence="1">Membrane</location>
        <topology evidence="1">Multi-pass membrane protein</topology>
    </subcellularLocation>
</comment>
<evidence type="ECO:0000259" key="8">
    <source>
        <dbReference type="PROSITE" id="PS50850"/>
    </source>
</evidence>
<feature type="transmembrane region" description="Helical" evidence="7">
    <location>
        <begin position="12"/>
        <end position="32"/>
    </location>
</feature>
<feature type="transmembrane region" description="Helical" evidence="7">
    <location>
        <begin position="487"/>
        <end position="508"/>
    </location>
</feature>
<feature type="transmembrane region" description="Helical" evidence="7">
    <location>
        <begin position="113"/>
        <end position="132"/>
    </location>
</feature>
<dbReference type="InterPro" id="IPR011701">
    <property type="entry name" value="MFS"/>
</dbReference>